<comment type="similarity">
    <text evidence="2">Belongs to the EamA transporter family.</text>
</comment>
<evidence type="ECO:0000256" key="5">
    <source>
        <dbReference type="ARBA" id="ARBA00023136"/>
    </source>
</evidence>
<dbReference type="Proteomes" id="UP001056201">
    <property type="component" value="Chromosome 2"/>
</dbReference>
<protein>
    <submittedName>
        <fullName evidence="8">Drug/metabolite exporter YedA</fullName>
    </submittedName>
</protein>
<keyword evidence="9" id="KW-1185">Reference proteome</keyword>
<name>A0ABY4SA71_AQUTE</name>
<proteinExistence type="inferred from homology"/>
<dbReference type="PROSITE" id="PS51257">
    <property type="entry name" value="PROKAR_LIPOPROTEIN"/>
    <property type="match status" value="1"/>
</dbReference>
<feature type="domain" description="EamA" evidence="7">
    <location>
        <begin position="32"/>
        <end position="159"/>
    </location>
</feature>
<reference evidence="8" key="1">
    <citation type="submission" date="2022-05" db="EMBL/GenBank/DDBJ databases">
        <title>An RpoN-dependent PEP-CTERM gene is involved in floc formation of an Aquincola tertiaricarbonis strain.</title>
        <authorList>
            <person name="Qiu D."/>
            <person name="Xia M."/>
        </authorList>
    </citation>
    <scope>NUCLEOTIDE SEQUENCE</scope>
    <source>
        <strain evidence="8">RN12</strain>
    </source>
</reference>
<evidence type="ECO:0000256" key="1">
    <source>
        <dbReference type="ARBA" id="ARBA00004141"/>
    </source>
</evidence>
<feature type="transmembrane region" description="Helical" evidence="6">
    <location>
        <begin position="169"/>
        <end position="187"/>
    </location>
</feature>
<dbReference type="PANTHER" id="PTHR32322">
    <property type="entry name" value="INNER MEMBRANE TRANSPORTER"/>
    <property type="match status" value="1"/>
</dbReference>
<dbReference type="Pfam" id="PF00892">
    <property type="entry name" value="EamA"/>
    <property type="match status" value="2"/>
</dbReference>
<comment type="subcellular location">
    <subcellularLocation>
        <location evidence="1">Membrane</location>
        <topology evidence="1">Multi-pass membrane protein</topology>
    </subcellularLocation>
</comment>
<sequence length="312" mass="32212">MSSRAAPNASTAPQAAPTLPRGPALSPLIVACLAATWLIWGSTYLAIKYALVSFPPFFQMGTRFLAAGVLLLAWMRWRGTPMPTRLQWRNALVIGTLMLGGGMGGTAVAETTVGSGLVVAFIAVLPLMIALVNLAFGVKPRALEAAGIAVGLVGVLMLTQGQGFQASPGGLLAICIACLAWSVGSVLSQRSLPLAPGAMGFASEMLCGGAVLMALSWATHEVPQWPPEPVAVGAWLYLVVAGSLIAFNAYMVLLAKASAGLASSYAFVNPVIAMLLGVLIAGEQVSGFEWAAVCVVLAGVVLLMWKRPATAH</sequence>
<feature type="transmembrane region" description="Helical" evidence="6">
    <location>
        <begin position="230"/>
        <end position="253"/>
    </location>
</feature>
<keyword evidence="3 6" id="KW-0812">Transmembrane</keyword>
<dbReference type="InterPro" id="IPR050638">
    <property type="entry name" value="AA-Vitamin_Transporters"/>
</dbReference>
<evidence type="ECO:0000256" key="2">
    <source>
        <dbReference type="ARBA" id="ARBA00007362"/>
    </source>
</evidence>
<dbReference type="NCBIfam" id="NF008432">
    <property type="entry name" value="PRK11272.1"/>
    <property type="match status" value="1"/>
</dbReference>
<dbReference type="InterPro" id="IPR000620">
    <property type="entry name" value="EamA_dom"/>
</dbReference>
<accession>A0ABY4SA71</accession>
<feature type="transmembrane region" description="Helical" evidence="6">
    <location>
        <begin position="288"/>
        <end position="305"/>
    </location>
</feature>
<evidence type="ECO:0000313" key="9">
    <source>
        <dbReference type="Proteomes" id="UP001056201"/>
    </source>
</evidence>
<keyword evidence="4 6" id="KW-1133">Transmembrane helix</keyword>
<feature type="transmembrane region" description="Helical" evidence="6">
    <location>
        <begin position="115"/>
        <end position="136"/>
    </location>
</feature>
<gene>
    <name evidence="8" type="primary">yedA</name>
    <name evidence="8" type="ORF">MW290_24815</name>
</gene>
<feature type="transmembrane region" description="Helical" evidence="6">
    <location>
        <begin position="89"/>
        <end position="109"/>
    </location>
</feature>
<feature type="transmembrane region" description="Helical" evidence="6">
    <location>
        <begin position="57"/>
        <end position="77"/>
    </location>
</feature>
<evidence type="ECO:0000259" key="7">
    <source>
        <dbReference type="Pfam" id="PF00892"/>
    </source>
</evidence>
<feature type="transmembrane region" description="Helical" evidence="6">
    <location>
        <begin position="199"/>
        <end position="218"/>
    </location>
</feature>
<dbReference type="RefSeq" id="WP_250197022.1">
    <property type="nucleotide sequence ID" value="NZ_CP097636.1"/>
</dbReference>
<feature type="transmembrane region" description="Helical" evidence="6">
    <location>
        <begin position="143"/>
        <end position="163"/>
    </location>
</feature>
<dbReference type="PANTHER" id="PTHR32322:SF2">
    <property type="entry name" value="EAMA DOMAIN-CONTAINING PROTEIN"/>
    <property type="match status" value="1"/>
</dbReference>
<feature type="transmembrane region" description="Helical" evidence="6">
    <location>
        <begin position="28"/>
        <end position="51"/>
    </location>
</feature>
<dbReference type="EMBL" id="CP097636">
    <property type="protein sequence ID" value="URI08802.1"/>
    <property type="molecule type" value="Genomic_DNA"/>
</dbReference>
<keyword evidence="5 6" id="KW-0472">Membrane</keyword>
<feature type="domain" description="EamA" evidence="7">
    <location>
        <begin position="170"/>
        <end position="304"/>
    </location>
</feature>
<dbReference type="SUPFAM" id="SSF103481">
    <property type="entry name" value="Multidrug resistance efflux transporter EmrE"/>
    <property type="match status" value="2"/>
</dbReference>
<organism evidence="8 9">
    <name type="scientific">Aquincola tertiaricarbonis</name>
    <dbReference type="NCBI Taxonomy" id="391953"/>
    <lineage>
        <taxon>Bacteria</taxon>
        <taxon>Pseudomonadati</taxon>
        <taxon>Pseudomonadota</taxon>
        <taxon>Betaproteobacteria</taxon>
        <taxon>Burkholderiales</taxon>
        <taxon>Sphaerotilaceae</taxon>
        <taxon>Aquincola</taxon>
    </lineage>
</organism>
<evidence type="ECO:0000256" key="3">
    <source>
        <dbReference type="ARBA" id="ARBA00022692"/>
    </source>
</evidence>
<evidence type="ECO:0000256" key="6">
    <source>
        <dbReference type="SAM" id="Phobius"/>
    </source>
</evidence>
<feature type="transmembrane region" description="Helical" evidence="6">
    <location>
        <begin position="265"/>
        <end position="282"/>
    </location>
</feature>
<evidence type="ECO:0000256" key="4">
    <source>
        <dbReference type="ARBA" id="ARBA00022989"/>
    </source>
</evidence>
<dbReference type="InterPro" id="IPR037185">
    <property type="entry name" value="EmrE-like"/>
</dbReference>
<evidence type="ECO:0000313" key="8">
    <source>
        <dbReference type="EMBL" id="URI08802.1"/>
    </source>
</evidence>